<evidence type="ECO:0000256" key="5">
    <source>
        <dbReference type="ARBA" id="ARBA00022737"/>
    </source>
</evidence>
<organism evidence="11 12">
    <name type="scientific">Paracidovorax avenae (strain ATCC 19860 / DSM 7227 / CCUG 15838 / JCM 20985 / LMG 2117 / NCPPB 1011)</name>
    <name type="common">Acidovorax avenae</name>
    <dbReference type="NCBI Taxonomy" id="643561"/>
    <lineage>
        <taxon>Bacteria</taxon>
        <taxon>Pseudomonadati</taxon>
        <taxon>Pseudomonadota</taxon>
        <taxon>Betaproteobacteria</taxon>
        <taxon>Burkholderiales</taxon>
        <taxon>Comamonadaceae</taxon>
        <taxon>Paracidovorax</taxon>
    </lineage>
</organism>
<dbReference type="Proteomes" id="UP000002482">
    <property type="component" value="Chromosome"/>
</dbReference>
<evidence type="ECO:0000256" key="7">
    <source>
        <dbReference type="ARBA" id="ARBA00023026"/>
    </source>
</evidence>
<dbReference type="InterPro" id="IPR011049">
    <property type="entry name" value="Serralysin-like_metalloprot_C"/>
</dbReference>
<name>F0Q9P5_PARA1</name>
<sequence length="1423" mass="151964">MMAAIGIRIVNSVGSADHGHMYVVLISEDGQKNSYGFYPDNDNAPSYIGPGAVLRHDLGRYETNSSHPPDVARDFYISDSEYLRLKKIFDGAVDQSGDVSKPWGHYNPLTNSCVDFAWNAMREAGLHDSFFDGAIYPEWNNKFVDDIYYGFYRRPEFNRELHLENNGIWDKVKKSVNDLYIQARNWIAPTDPLVLDLDGDGIEAIGIDPSRPILFDHDGDGTRNATGWIKGEDGIVVLDRNGNGLIDSGRELFGDQTLREGAQAGQGMFYANGYEALAGQDGNGDGVIDAADTAYGQLRIWKDVNQDGISQVGELHTLSDLGIARLNVKGQRSSIDLGNGNTQPWSGSFTRMDGSQGMSGVAEVSGSLLLASNNFYREFPDDPVPTAAAQALPQMGGAGWARDLREAMSLGNDKSQALQEKVQAFAAGTTRDAQMAAVDGLITEWARSSGKLVETLRFHSLYFDAATHQWDIATPDTPIDPRHLPGTEGTLSVDMPDVGTLWTDPATGQQRPLTEEDRTALYQKLNALEVFNGTRFVTFDRNVRPDSSEGSGGTPVGGGSGSGGGGSGAEADLTYRVSARLSTTQLELLAQSYEQLRESVYAALVTQTRLRPYLDSVELVVDEKGVRFDTSALSSMLEAKKGASERDAIIDLVELNRYQGKVLDAVGFDVAKSLSDWVYALPEGSALRAEIQAFHVYLAGVAQGTSSDDIYLGDETANVFAGGAGDDLMRGGAGNDQLQGGQGNDTLKGGEGDDQLRGDEGDDVLEGGAGNDYLHGGFGNNTFIFGRGDGQDRIDHYHDTAVGKHNVLQFKAGVSKDGVTVRRSGNDLVLSIDGTTDKVTISAFFYQDEPGNAFSPLQEVRFDDGTVWDVSELARKVLIGTAEGDTLQGFVGDDVIDGLAGDDQIYGQNGNDTLSGGAGNDQLYGGQGNDTLKGGEGDDQLRGDEGDDVLEGGAGNDYLHGGFGNNTFIFGRGDGQDRIDHYHDTAVGKRNVLQFKAGVPKDGVTVRRSGNDLVLSIDGTTDKVTISAFFYQDEPGNAFSPLQEVRFDDGTVWDVSELARKVLIGTAEGDTLQGFVGDDVIDGLAGDDQIYGQNGNDTLSGGAGNDQLYGGQGNDTLKGGEGDDQLRGDEGDDVLEGGAGNDYLHGGFGNNTFIFGRGDGQDRIDHYHDTAVGKHNVLQFKAGVSKDGVTVRRSGNDLVLSIDGTTDKVTVSAFFYEDSPANLFNPIQQVRFDDGTVWDVAELSNRALTGTPGDDTLYGTQAADTLLGGTGNDTLYGGAGDDTLEGGAGQDLLVGGSGNDTYLFSRGSQADRIVDEDSTSGNVDVLSVGPGVATDQLWFRREDNDLEVSIIGTEDRATIANWYAGSANHLEKIQTSDGKVLLDSQVDALVSAMAGFAPPAAGQTTLPPDYRSSLSNVIATNWT</sequence>
<evidence type="ECO:0000256" key="9">
    <source>
        <dbReference type="SAM" id="MobiDB-lite"/>
    </source>
</evidence>
<keyword evidence="3" id="KW-0964">Secreted</keyword>
<dbReference type="GO" id="GO:0090729">
    <property type="term" value="F:toxin activity"/>
    <property type="evidence" value="ECO:0007669"/>
    <property type="project" value="UniProtKB-KW"/>
</dbReference>
<evidence type="ECO:0000256" key="3">
    <source>
        <dbReference type="ARBA" id="ARBA00022525"/>
    </source>
</evidence>
<feature type="region of interest" description="Disordered" evidence="9">
    <location>
        <begin position="731"/>
        <end position="766"/>
    </location>
</feature>
<feature type="domain" description="Haemolysin-type calcium binding-related" evidence="10">
    <location>
        <begin position="1197"/>
        <end position="1241"/>
    </location>
</feature>
<keyword evidence="8" id="KW-0472">Membrane</keyword>
<dbReference type="InterPro" id="IPR001343">
    <property type="entry name" value="Hemolysn_Ca-bd"/>
</dbReference>
<evidence type="ECO:0000256" key="4">
    <source>
        <dbReference type="ARBA" id="ARBA00022656"/>
    </source>
</evidence>
<feature type="region of interest" description="Disordered" evidence="9">
    <location>
        <begin position="541"/>
        <end position="569"/>
    </location>
</feature>
<feature type="compositionally biased region" description="Basic and acidic residues" evidence="9">
    <location>
        <begin position="933"/>
        <end position="944"/>
    </location>
</feature>
<dbReference type="GO" id="GO:0016020">
    <property type="term" value="C:membrane"/>
    <property type="evidence" value="ECO:0007669"/>
    <property type="project" value="UniProtKB-SubCell"/>
</dbReference>
<evidence type="ECO:0000256" key="2">
    <source>
        <dbReference type="ARBA" id="ARBA00004613"/>
    </source>
</evidence>
<dbReference type="HOGENOM" id="CLU_001954_1_0_4"/>
<feature type="compositionally biased region" description="Gly residues" evidence="9">
    <location>
        <begin position="550"/>
        <end position="568"/>
    </location>
</feature>
<dbReference type="PANTHER" id="PTHR38340">
    <property type="entry name" value="S-LAYER PROTEIN"/>
    <property type="match status" value="1"/>
</dbReference>
<keyword evidence="12" id="KW-1185">Reference proteome</keyword>
<evidence type="ECO:0000259" key="10">
    <source>
        <dbReference type="Pfam" id="PF06594"/>
    </source>
</evidence>
<dbReference type="KEGG" id="aaa:Acav_2047"/>
<keyword evidence="5" id="KW-0677">Repeat</keyword>
<dbReference type="InterPro" id="IPR018511">
    <property type="entry name" value="Hemolysin-typ_Ca-bd_CS"/>
</dbReference>
<dbReference type="EMBL" id="CP002521">
    <property type="protein sequence ID" value="ADX45960.1"/>
    <property type="molecule type" value="Genomic_DNA"/>
</dbReference>
<protein>
    <submittedName>
        <fullName evidence="11">Hemolysin-type calcium binding domain protein</fullName>
    </submittedName>
</protein>
<feature type="region of interest" description="Disordered" evidence="9">
    <location>
        <begin position="1092"/>
        <end position="1138"/>
    </location>
</feature>
<dbReference type="InterPro" id="IPR003995">
    <property type="entry name" value="RTX_toxin_determinant-A"/>
</dbReference>
<dbReference type="PANTHER" id="PTHR38340:SF1">
    <property type="entry name" value="S-LAYER PROTEIN"/>
    <property type="match status" value="1"/>
</dbReference>
<dbReference type="PRINTS" id="PR00313">
    <property type="entry name" value="CABNDNGRPT"/>
</dbReference>
<dbReference type="PRINTS" id="PR01488">
    <property type="entry name" value="RTXTOXINA"/>
</dbReference>
<keyword evidence="4" id="KW-0800">Toxin</keyword>
<dbReference type="InterPro" id="IPR050557">
    <property type="entry name" value="RTX_toxin/Mannuronan_C5-epim"/>
</dbReference>
<keyword evidence="7" id="KW-0843">Virulence</keyword>
<feature type="domain" description="Haemolysin-type calcium binding-related" evidence="10">
    <location>
        <begin position="827"/>
        <end position="871"/>
    </location>
</feature>
<feature type="compositionally biased region" description="Basic and acidic residues" evidence="9">
    <location>
        <begin position="1118"/>
        <end position="1129"/>
    </location>
</feature>
<keyword evidence="6" id="KW-0106">Calcium</keyword>
<evidence type="ECO:0000256" key="1">
    <source>
        <dbReference type="ARBA" id="ARBA00004370"/>
    </source>
</evidence>
<proteinExistence type="predicted"/>
<dbReference type="GO" id="GO:0005576">
    <property type="term" value="C:extracellular region"/>
    <property type="evidence" value="ECO:0007669"/>
    <property type="project" value="UniProtKB-SubCell"/>
</dbReference>
<dbReference type="SUPFAM" id="SSF51120">
    <property type="entry name" value="beta-Roll"/>
    <property type="match status" value="4"/>
</dbReference>
<dbReference type="Pfam" id="PF00353">
    <property type="entry name" value="HemolysinCabind"/>
    <property type="match status" value="9"/>
</dbReference>
<accession>F0Q9P5</accession>
<gene>
    <name evidence="11" type="ordered locus">Acav_2047</name>
</gene>
<evidence type="ECO:0000256" key="8">
    <source>
        <dbReference type="ARBA" id="ARBA00023136"/>
    </source>
</evidence>
<dbReference type="InterPro" id="IPR010566">
    <property type="entry name" value="Haemolys_ca-bd"/>
</dbReference>
<reference evidence="11" key="1">
    <citation type="submission" date="2011-02" db="EMBL/GenBank/DDBJ databases">
        <title>Complete sequence of Acidovorax avenae subsp. avenae ATCC 19860.</title>
        <authorList>
            <consortium name="US DOE Joint Genome Institute"/>
            <person name="Lucas S."/>
            <person name="Copeland A."/>
            <person name="Lapidus A."/>
            <person name="Cheng J.-F."/>
            <person name="Goodwin L."/>
            <person name="Pitluck S."/>
            <person name="Chertkov O."/>
            <person name="Held B."/>
            <person name="Detter J.C."/>
            <person name="Han C."/>
            <person name="Tapia R."/>
            <person name="Land M."/>
            <person name="Hauser L."/>
            <person name="Kyrpides N."/>
            <person name="Ivanova N."/>
            <person name="Ovchinnikova G."/>
            <person name="Pagani I."/>
            <person name="Gordon S."/>
            <person name="Woyke T."/>
        </authorList>
    </citation>
    <scope>NUCLEOTIDE SEQUENCE</scope>
    <source>
        <strain evidence="11">ATCC 19860</strain>
    </source>
</reference>
<dbReference type="Gene3D" id="2.150.10.10">
    <property type="entry name" value="Serralysin-like metalloprotease, C-terminal"/>
    <property type="match status" value="5"/>
</dbReference>
<evidence type="ECO:0000256" key="6">
    <source>
        <dbReference type="ARBA" id="ARBA00022837"/>
    </source>
</evidence>
<dbReference type="PROSITE" id="PS00330">
    <property type="entry name" value="HEMOLYSIN_CALCIUM"/>
    <property type="match status" value="5"/>
</dbReference>
<evidence type="ECO:0000313" key="12">
    <source>
        <dbReference type="Proteomes" id="UP000002482"/>
    </source>
</evidence>
<dbReference type="GO" id="GO:0005509">
    <property type="term" value="F:calcium ion binding"/>
    <property type="evidence" value="ECO:0007669"/>
    <property type="project" value="InterPro"/>
</dbReference>
<evidence type="ECO:0000313" key="11">
    <source>
        <dbReference type="EMBL" id="ADX45960.1"/>
    </source>
</evidence>
<comment type="subcellular location">
    <subcellularLocation>
        <location evidence="1">Membrane</location>
    </subcellularLocation>
    <subcellularLocation>
        <location evidence="2">Secreted</location>
    </subcellularLocation>
</comment>
<dbReference type="Pfam" id="PF06594">
    <property type="entry name" value="HCBP_related"/>
    <property type="match status" value="4"/>
</dbReference>
<feature type="region of interest" description="Disordered" evidence="9">
    <location>
        <begin position="907"/>
        <end position="947"/>
    </location>
</feature>
<feature type="domain" description="Haemolysin-type calcium binding-related" evidence="10">
    <location>
        <begin position="1345"/>
        <end position="1382"/>
    </location>
</feature>
<feature type="compositionally biased region" description="Basic and acidic residues" evidence="9">
    <location>
        <begin position="748"/>
        <end position="759"/>
    </location>
</feature>
<feature type="domain" description="Haemolysin-type calcium binding-related" evidence="10">
    <location>
        <begin position="1012"/>
        <end position="1056"/>
    </location>
</feature>